<evidence type="ECO:0008006" key="4">
    <source>
        <dbReference type="Google" id="ProtNLM"/>
    </source>
</evidence>
<gene>
    <name evidence="2" type="ORF">SAMN05660653_02683</name>
</gene>
<dbReference type="OrthoDB" id="5449868at2"/>
<accession>A0A1G6E8U6</accession>
<feature type="signal peptide" evidence="1">
    <location>
        <begin position="1"/>
        <end position="26"/>
    </location>
</feature>
<dbReference type="STRING" id="617002.SAMN05660653_02683"/>
<dbReference type="EMBL" id="FMXO01000016">
    <property type="protein sequence ID" value="SDB53869.1"/>
    <property type="molecule type" value="Genomic_DNA"/>
</dbReference>
<evidence type="ECO:0000313" key="2">
    <source>
        <dbReference type="EMBL" id="SDB53869.1"/>
    </source>
</evidence>
<keyword evidence="1" id="KW-0732">Signal</keyword>
<feature type="chain" id="PRO_5011585519" description="Lipoprotein" evidence="1">
    <location>
        <begin position="27"/>
        <end position="216"/>
    </location>
</feature>
<name>A0A1G6E8U6_9BACT</name>
<reference evidence="2 3" key="1">
    <citation type="submission" date="2016-10" db="EMBL/GenBank/DDBJ databases">
        <authorList>
            <person name="de Groot N.N."/>
        </authorList>
    </citation>
    <scope>NUCLEOTIDE SEQUENCE [LARGE SCALE GENOMIC DNA]</scope>
    <source>
        <strain evidence="2 3">ASO4-2</strain>
    </source>
</reference>
<dbReference type="Proteomes" id="UP000198771">
    <property type="component" value="Unassembled WGS sequence"/>
</dbReference>
<evidence type="ECO:0000256" key="1">
    <source>
        <dbReference type="SAM" id="SignalP"/>
    </source>
</evidence>
<dbReference type="AlphaFoldDB" id="A0A1G6E8U6"/>
<evidence type="ECO:0000313" key="3">
    <source>
        <dbReference type="Proteomes" id="UP000198771"/>
    </source>
</evidence>
<keyword evidence="3" id="KW-1185">Reference proteome</keyword>
<sequence>MRNWTMTNICLWSLILLLSACAPRPAAPQLPVEHTLAVAGFHQPLEGWQLLSTSRAEQARTLSPGLLDELDAMLMELLGEGEIRAVLGTEATKQCQELVLSGVNTERGGISGLRYWMDVGACTRADYLLVPQILEWREREGGEWGVTEPGRVVLELTLLNIPNQRIAQRFQYDERQRSLSEDLLQADRFFRRGGKWLPTKELVRDGLREGMREMGL</sequence>
<organism evidence="2 3">
    <name type="scientific">Desulfonatronum thiosulfatophilum</name>
    <dbReference type="NCBI Taxonomy" id="617002"/>
    <lineage>
        <taxon>Bacteria</taxon>
        <taxon>Pseudomonadati</taxon>
        <taxon>Thermodesulfobacteriota</taxon>
        <taxon>Desulfovibrionia</taxon>
        <taxon>Desulfovibrionales</taxon>
        <taxon>Desulfonatronaceae</taxon>
        <taxon>Desulfonatronum</taxon>
    </lineage>
</organism>
<proteinExistence type="predicted"/>
<dbReference type="PROSITE" id="PS51257">
    <property type="entry name" value="PROKAR_LIPOPROTEIN"/>
    <property type="match status" value="1"/>
</dbReference>
<dbReference type="RefSeq" id="WP_092122810.1">
    <property type="nucleotide sequence ID" value="NZ_FMXO01000016.1"/>
</dbReference>
<protein>
    <recommendedName>
        <fullName evidence="4">Lipoprotein</fullName>
    </recommendedName>
</protein>